<dbReference type="Gene3D" id="1.10.533.10">
    <property type="entry name" value="Death Domain, Fas"/>
    <property type="match status" value="1"/>
</dbReference>
<accession>A0A3Q0RG57</accession>
<dbReference type="GeneTree" id="ENSGT01030000235171"/>
<dbReference type="Pfam" id="PF00619">
    <property type="entry name" value="CARD"/>
    <property type="match status" value="1"/>
</dbReference>
<dbReference type="SUPFAM" id="SSF47986">
    <property type="entry name" value="DEATH domain"/>
    <property type="match status" value="1"/>
</dbReference>
<dbReference type="AlphaFoldDB" id="A0A3Q0RG57"/>
<protein>
    <recommendedName>
        <fullName evidence="1">CARD domain-containing protein</fullName>
    </recommendedName>
</protein>
<proteinExistence type="predicted"/>
<evidence type="ECO:0000259" key="1">
    <source>
        <dbReference type="PROSITE" id="PS50209"/>
    </source>
</evidence>
<dbReference type="CDD" id="cd01671">
    <property type="entry name" value="CARD"/>
    <property type="match status" value="1"/>
</dbReference>
<dbReference type="InterPro" id="IPR011029">
    <property type="entry name" value="DEATH-like_dom_sf"/>
</dbReference>
<dbReference type="Ensembl" id="ENSACIT00000009866.1">
    <property type="protein sequence ID" value="ENSACIP00000009581.1"/>
    <property type="gene ID" value="ENSACIG00000007528.1"/>
</dbReference>
<evidence type="ECO:0000313" key="3">
    <source>
        <dbReference type="Proteomes" id="UP000261340"/>
    </source>
</evidence>
<name>A0A3Q0RG57_AMPCI</name>
<evidence type="ECO:0000313" key="2">
    <source>
        <dbReference type="Ensembl" id="ENSACIP00000009581.1"/>
    </source>
</evidence>
<sequence>MKHGIELKNLSVILDNLIQKEVLSKDEVNIIQTEKTDEDKKRMMLDSVRKKGEAACYELLKIIYMTRKRTLGRLPLEAFTETKNDCLFITICD</sequence>
<feature type="domain" description="CARD" evidence="1">
    <location>
        <begin position="1"/>
        <end position="78"/>
    </location>
</feature>
<organism evidence="2 3">
    <name type="scientific">Amphilophus citrinellus</name>
    <name type="common">Midas cichlid</name>
    <name type="synonym">Cichlasoma citrinellum</name>
    <dbReference type="NCBI Taxonomy" id="61819"/>
    <lineage>
        <taxon>Eukaryota</taxon>
        <taxon>Metazoa</taxon>
        <taxon>Chordata</taxon>
        <taxon>Craniata</taxon>
        <taxon>Vertebrata</taxon>
        <taxon>Euteleostomi</taxon>
        <taxon>Actinopterygii</taxon>
        <taxon>Neopterygii</taxon>
        <taxon>Teleostei</taxon>
        <taxon>Neoteleostei</taxon>
        <taxon>Acanthomorphata</taxon>
        <taxon>Ovalentaria</taxon>
        <taxon>Cichlomorphae</taxon>
        <taxon>Cichliformes</taxon>
        <taxon>Cichlidae</taxon>
        <taxon>New World cichlids</taxon>
        <taxon>Cichlasomatinae</taxon>
        <taxon>Heroini</taxon>
        <taxon>Amphilophus</taxon>
    </lineage>
</organism>
<reference evidence="2" key="2">
    <citation type="submission" date="2025-09" db="UniProtKB">
        <authorList>
            <consortium name="Ensembl"/>
        </authorList>
    </citation>
    <scope>IDENTIFICATION</scope>
</reference>
<keyword evidence="3" id="KW-1185">Reference proteome</keyword>
<dbReference type="PROSITE" id="PS50209">
    <property type="entry name" value="CARD"/>
    <property type="match status" value="1"/>
</dbReference>
<dbReference type="InterPro" id="IPR001315">
    <property type="entry name" value="CARD"/>
</dbReference>
<dbReference type="Proteomes" id="UP000261340">
    <property type="component" value="Unplaced"/>
</dbReference>
<dbReference type="STRING" id="61819.ENSACIP00000009581"/>
<dbReference type="GO" id="GO:0042981">
    <property type="term" value="P:regulation of apoptotic process"/>
    <property type="evidence" value="ECO:0007669"/>
    <property type="project" value="InterPro"/>
</dbReference>
<reference evidence="2" key="1">
    <citation type="submission" date="2025-08" db="UniProtKB">
        <authorList>
            <consortium name="Ensembl"/>
        </authorList>
    </citation>
    <scope>IDENTIFICATION</scope>
</reference>